<name>A0A2U2DSV1_9HYPH</name>
<accession>A0A2U2DSV1</accession>
<dbReference type="EMBL" id="QFBC01000003">
    <property type="protein sequence ID" value="PWE56393.1"/>
    <property type="molecule type" value="Genomic_DNA"/>
</dbReference>
<dbReference type="Proteomes" id="UP000245252">
    <property type="component" value="Unassembled WGS sequence"/>
</dbReference>
<dbReference type="RefSeq" id="WP_109457769.1">
    <property type="nucleotide sequence ID" value="NZ_QFBC01000003.1"/>
</dbReference>
<protein>
    <submittedName>
        <fullName evidence="1">Uncharacterized protein</fullName>
    </submittedName>
</protein>
<sequence length="96" mass="10787">MTAMIEKVARAIFAADWPKDDWGRFGEMDHVRERYRAMARAAIDAMKEPSEAMRAAGMRRGIDWEYGKTGHPDNGPILQSEASYIAMIQAALETTP</sequence>
<organism evidence="1 2">
    <name type="scientific">Metarhizobium album</name>
    <dbReference type="NCBI Taxonomy" id="2182425"/>
    <lineage>
        <taxon>Bacteria</taxon>
        <taxon>Pseudomonadati</taxon>
        <taxon>Pseudomonadota</taxon>
        <taxon>Alphaproteobacteria</taxon>
        <taxon>Hyphomicrobiales</taxon>
        <taxon>Rhizobiaceae</taxon>
        <taxon>Metarhizobium</taxon>
    </lineage>
</organism>
<evidence type="ECO:0000313" key="1">
    <source>
        <dbReference type="EMBL" id="PWE56393.1"/>
    </source>
</evidence>
<gene>
    <name evidence="1" type="ORF">DEM27_08320</name>
</gene>
<evidence type="ECO:0000313" key="2">
    <source>
        <dbReference type="Proteomes" id="UP000245252"/>
    </source>
</evidence>
<dbReference type="OrthoDB" id="8117437at2"/>
<proteinExistence type="predicted"/>
<keyword evidence="2" id="KW-1185">Reference proteome</keyword>
<reference evidence="1 2" key="1">
    <citation type="submission" date="2018-05" db="EMBL/GenBank/DDBJ databases">
        <title>The draft genome of strain NS-104.</title>
        <authorList>
            <person name="Hang P."/>
            <person name="Jiang J."/>
        </authorList>
    </citation>
    <scope>NUCLEOTIDE SEQUENCE [LARGE SCALE GENOMIC DNA]</scope>
    <source>
        <strain evidence="1 2">NS-104</strain>
    </source>
</reference>
<comment type="caution">
    <text evidence="1">The sequence shown here is derived from an EMBL/GenBank/DDBJ whole genome shotgun (WGS) entry which is preliminary data.</text>
</comment>
<dbReference type="AlphaFoldDB" id="A0A2U2DSV1"/>